<dbReference type="STRING" id="98765.A0A2R6S4Z1"/>
<keyword evidence="1" id="KW-0596">Phosphopantetheine</keyword>
<keyword evidence="3" id="KW-0812">Transmembrane</keyword>
<name>A0A2R6S4Z1_9APHY</name>
<accession>A0A2R6S4Z1</accession>
<dbReference type="InterPro" id="IPR020806">
    <property type="entry name" value="PKS_PP-bd"/>
</dbReference>
<dbReference type="InterPro" id="IPR000873">
    <property type="entry name" value="AMP-dep_synth/lig_dom"/>
</dbReference>
<keyword evidence="2" id="KW-0597">Phosphoprotein</keyword>
<feature type="transmembrane region" description="Helical" evidence="3">
    <location>
        <begin position="824"/>
        <end position="841"/>
    </location>
</feature>
<keyword evidence="3" id="KW-0472">Membrane</keyword>
<feature type="transmembrane region" description="Helical" evidence="3">
    <location>
        <begin position="1031"/>
        <end position="1055"/>
    </location>
</feature>
<feature type="transmembrane region" description="Helical" evidence="3">
    <location>
        <begin position="1354"/>
        <end position="1380"/>
    </location>
</feature>
<feature type="transmembrane region" description="Helical" evidence="3">
    <location>
        <begin position="1298"/>
        <end position="1323"/>
    </location>
</feature>
<dbReference type="SUPFAM" id="SSF51161">
    <property type="entry name" value="Trimeric LpxA-like enzymes"/>
    <property type="match status" value="3"/>
</dbReference>
<dbReference type="GO" id="GO:0006631">
    <property type="term" value="P:fatty acid metabolic process"/>
    <property type="evidence" value="ECO:0007669"/>
    <property type="project" value="TreeGrafter"/>
</dbReference>
<evidence type="ECO:0000313" key="5">
    <source>
        <dbReference type="EMBL" id="PSS37315.1"/>
    </source>
</evidence>
<organism evidence="5 6">
    <name type="scientific">Hermanssonia centrifuga</name>
    <dbReference type="NCBI Taxonomy" id="98765"/>
    <lineage>
        <taxon>Eukaryota</taxon>
        <taxon>Fungi</taxon>
        <taxon>Dikarya</taxon>
        <taxon>Basidiomycota</taxon>
        <taxon>Agaricomycotina</taxon>
        <taxon>Agaricomycetes</taxon>
        <taxon>Polyporales</taxon>
        <taxon>Meruliaceae</taxon>
        <taxon>Hermanssonia</taxon>
    </lineage>
</organism>
<dbReference type="Gene3D" id="2.160.10.10">
    <property type="entry name" value="Hexapeptide repeat proteins"/>
    <property type="match status" value="2"/>
</dbReference>
<evidence type="ECO:0000256" key="1">
    <source>
        <dbReference type="ARBA" id="ARBA00022450"/>
    </source>
</evidence>
<dbReference type="InterPro" id="IPR011004">
    <property type="entry name" value="Trimer_LpxA-like_sf"/>
</dbReference>
<evidence type="ECO:0000259" key="4">
    <source>
        <dbReference type="PROSITE" id="PS50075"/>
    </source>
</evidence>
<dbReference type="Gene3D" id="3.30.300.30">
    <property type="match status" value="1"/>
</dbReference>
<dbReference type="InterPro" id="IPR009081">
    <property type="entry name" value="PP-bd_ACP"/>
</dbReference>
<dbReference type="SMART" id="SM00823">
    <property type="entry name" value="PKS_PP"/>
    <property type="match status" value="1"/>
</dbReference>
<dbReference type="InterPro" id="IPR036736">
    <property type="entry name" value="ACP-like_sf"/>
</dbReference>
<gene>
    <name evidence="5" type="ORF">PHLCEN_2v792</name>
</gene>
<dbReference type="Proteomes" id="UP000186601">
    <property type="component" value="Unassembled WGS sequence"/>
</dbReference>
<dbReference type="PANTHER" id="PTHR43201">
    <property type="entry name" value="ACYL-COA SYNTHETASE"/>
    <property type="match status" value="1"/>
</dbReference>
<dbReference type="Gene3D" id="1.10.1200.10">
    <property type="entry name" value="ACP-like"/>
    <property type="match status" value="1"/>
</dbReference>
<dbReference type="GO" id="GO:0031956">
    <property type="term" value="F:medium-chain fatty acid-CoA ligase activity"/>
    <property type="evidence" value="ECO:0007669"/>
    <property type="project" value="TreeGrafter"/>
</dbReference>
<keyword evidence="3" id="KW-1133">Transmembrane helix</keyword>
<evidence type="ECO:0000256" key="3">
    <source>
        <dbReference type="SAM" id="Phobius"/>
    </source>
</evidence>
<dbReference type="OrthoDB" id="3633556at2759"/>
<sequence>MSIPLHFVLSLPDPTKDSSLGDLLAKHVTDNGRVQTFLDCFPSTKKPALYSPDTMREPLCHNMIHDFVTSFVFPASSPARRLGPNDRIMVVLPTTPENGLALLALASYHTTAPVNATCTAAELFEDAERLGAKAVFSTRDAVDRLELRNMQEKLGCEIVFLEPRSSGPTGLFDMTLMDWADDITVGDKEKVSEPSQLHGLDDQSLVLHTSGTSGKKKVVPYTLRSLIVGTCAVLSSWDLKEDDVNMNMMPLFHVGGIVRNLFAPILSGGSAIMCAGFDAAAFWSLSTELGSTWYYAAPTMHQAILNTRPDSIVPSRDTKYRLICNAAGGLLPVLAEELKNTFGAVILPSYGSTECMPIASPPTTYRLDRPGCSGIACGPYLSIRDPLDLERELPRGQTGAVSVRGLPTFTGYETENSRDAPLDTSAFSSEGWFDSGDCGFMDEDGYLFITGRSKEIINRGGEVISPFEIEEAVLVVAKDRVKMTIAFSVEHDVLQEAIGVVIVPQPDAPRVSLAELQDLLKDQLHPSKWPFLVIYMDDLPKNSAGKPLRIKLAQRLELGMLNDAVPALHRHYEAKAPDKNVPLSEPISCSRVAFDIEETEQALRHASGIKDVAVRLQDDGTLDAFVYVEDSALSSDTIKAELKSSVHGYGIPSSIYVFDQPFPMHNGVPDFHAMEEKVKIQNASRMSARALLVRDIVADLLAKDSAMISGDTDFFLIGGNSLLLGRLSYAIRKETGASLKVSDLFTNSTINGLAGLIDTEVNHFMAAASERTEKGSITGKSYEEHMLFGEDYQRDAQYGRGQYHPICLLVQAIPLLFFYPVKAAWNWTVILVFLAFLTEYIDSNFWTRAVALITSIVLARLTSRIISPLSAILFKWLVIGKYKPGQYEMYSIYYLRWWIVNQALRSAGRGIFATSPSMINLYCRLLGARVGKGVWIDNTAALGEYDLLTFEDGCRVDKALVRGFCVERDGHFRLAEIVIGRNAVINTYTQIAPGANIPEGTVFGPHASSHEQPSPESFVQYNRTVFKQPNAFLKFFVGFPIIFLIVFISYIPWLLAIYGMINSTSIQEHGLNSVESVINWFANPVRVGFHIFARMLRVVVAPIFQVFFGIIVKRLMGLNKEGTIEGASQWSLLRRYVNSVLLSQYTLKHAFDVLGTHYEMTSIVFRLMGAKIGQRVYWPGSGIYCPDPELLEIGDDVVFGSRSEIFTTDSIGTSKITVGNGAMIADRVVLLPGTHVGKRTVMGSGALGKRGGVYPDGSTWMGNDGGEAAMFSKGLGVELDEDTITPFGKAFYKREATYFVIPYPLLVLINLFVSCLSAAWWSLSAVSIAQILRQFFIHIPNLHFFAATWYRPGIMYGLIASGFVITLTLQSLISMAWVIIAKWIVIGRRQEGGCPWDTSSYCQRWQLHLTLSKPMYRGHGNGGVLGSITGSAYIVWFYRLLGAKIGKNCTVWAGGRVGLMTEPDLVEMGDRVSLDECSVVAHINSRGKFALNKLNIATGCAMRTGSRLLSGAQMEDYSMLMEHALLPSGEVTEAGGVYVGWPARQVDQHRPSTTTTLNGSEEKAYTR</sequence>
<evidence type="ECO:0000256" key="2">
    <source>
        <dbReference type="ARBA" id="ARBA00022553"/>
    </source>
</evidence>
<keyword evidence="6" id="KW-1185">Reference proteome</keyword>
<dbReference type="EMBL" id="MLYV02000057">
    <property type="protein sequence ID" value="PSS37315.1"/>
    <property type="molecule type" value="Genomic_DNA"/>
</dbReference>
<evidence type="ECO:0000313" key="6">
    <source>
        <dbReference type="Proteomes" id="UP000186601"/>
    </source>
</evidence>
<reference evidence="5 6" key="1">
    <citation type="submission" date="2018-02" db="EMBL/GenBank/DDBJ databases">
        <title>Genome sequence of the basidiomycete white-rot fungus Phlebia centrifuga.</title>
        <authorList>
            <person name="Granchi Z."/>
            <person name="Peng M."/>
            <person name="de Vries R.P."/>
            <person name="Hilden K."/>
            <person name="Makela M.R."/>
            <person name="Grigoriev I."/>
            <person name="Riley R."/>
        </authorList>
    </citation>
    <scope>NUCLEOTIDE SEQUENCE [LARGE SCALE GENOMIC DNA]</scope>
    <source>
        <strain evidence="5 6">FBCC195</strain>
    </source>
</reference>
<protein>
    <recommendedName>
        <fullName evidence="4">Carrier domain-containing protein</fullName>
    </recommendedName>
</protein>
<dbReference type="InterPro" id="IPR042099">
    <property type="entry name" value="ANL_N_sf"/>
</dbReference>
<feature type="domain" description="Carrier" evidence="4">
    <location>
        <begin position="687"/>
        <end position="761"/>
    </location>
</feature>
<dbReference type="SUPFAM" id="SSF56801">
    <property type="entry name" value="Acetyl-CoA synthetase-like"/>
    <property type="match status" value="1"/>
</dbReference>
<dbReference type="InterPro" id="IPR045851">
    <property type="entry name" value="AMP-bd_C_sf"/>
</dbReference>
<feature type="transmembrane region" description="Helical" evidence="3">
    <location>
        <begin position="1091"/>
        <end position="1112"/>
    </location>
</feature>
<dbReference type="PROSITE" id="PS50075">
    <property type="entry name" value="CARRIER"/>
    <property type="match status" value="1"/>
</dbReference>
<dbReference type="GO" id="GO:0031177">
    <property type="term" value="F:phosphopantetheine binding"/>
    <property type="evidence" value="ECO:0007669"/>
    <property type="project" value="InterPro"/>
</dbReference>
<dbReference type="Pfam" id="PF00501">
    <property type="entry name" value="AMP-binding"/>
    <property type="match status" value="1"/>
</dbReference>
<proteinExistence type="predicted"/>
<dbReference type="PANTHER" id="PTHR43201:SF10">
    <property type="entry name" value="CARRIER DOMAIN-CONTAINING PROTEIN"/>
    <property type="match status" value="1"/>
</dbReference>
<dbReference type="Pfam" id="PF00550">
    <property type="entry name" value="PP-binding"/>
    <property type="match status" value="1"/>
</dbReference>
<comment type="caution">
    <text evidence="5">The sequence shown here is derived from an EMBL/GenBank/DDBJ whole genome shotgun (WGS) entry which is preliminary data.</text>
</comment>
<dbReference type="Gene3D" id="3.40.50.12780">
    <property type="entry name" value="N-terminal domain of ligase-like"/>
    <property type="match status" value="1"/>
</dbReference>
<dbReference type="SUPFAM" id="SSF47336">
    <property type="entry name" value="ACP-like"/>
    <property type="match status" value="1"/>
</dbReference>